<evidence type="ECO:0000313" key="3">
    <source>
        <dbReference type="Proteomes" id="UP001159427"/>
    </source>
</evidence>
<evidence type="ECO:0000256" key="1">
    <source>
        <dbReference type="SAM" id="MobiDB-lite"/>
    </source>
</evidence>
<organism evidence="2 3">
    <name type="scientific">Porites evermanni</name>
    <dbReference type="NCBI Taxonomy" id="104178"/>
    <lineage>
        <taxon>Eukaryota</taxon>
        <taxon>Metazoa</taxon>
        <taxon>Cnidaria</taxon>
        <taxon>Anthozoa</taxon>
        <taxon>Hexacorallia</taxon>
        <taxon>Scleractinia</taxon>
        <taxon>Fungiina</taxon>
        <taxon>Poritidae</taxon>
        <taxon>Porites</taxon>
    </lineage>
</organism>
<name>A0ABN8SA91_9CNID</name>
<accession>A0ABN8SA91</accession>
<protein>
    <recommendedName>
        <fullName evidence="4">Ribosomal protein L7Ae/L30e/S12e/Gadd45 domain-containing protein</fullName>
    </recommendedName>
</protein>
<reference evidence="2 3" key="1">
    <citation type="submission" date="2022-05" db="EMBL/GenBank/DDBJ databases">
        <authorList>
            <consortium name="Genoscope - CEA"/>
            <person name="William W."/>
        </authorList>
    </citation>
    <scope>NUCLEOTIDE SEQUENCE [LARGE SCALE GENOMIC DNA]</scope>
</reference>
<keyword evidence="3" id="KW-1185">Reference proteome</keyword>
<proteinExistence type="predicted"/>
<feature type="compositionally biased region" description="Acidic residues" evidence="1">
    <location>
        <begin position="87"/>
        <end position="97"/>
    </location>
</feature>
<sequence>MTDIWDSARGSDIWELVEYPDPSSVQYSTMSPFQGQPENNSILISSTNSDTAVSTASFSTWDPDVLANDCTDSDISSDHEMHSNSGNDDDSDWEDVTEDSGYCRFQSADPVAEMLDSVVQSGVLPREHIFYKLVSGALEYVSYDHSKEEKYRWDPTLDKRTHTSSKPIDFSRFGIPLPSKRTLRCNKPGFTTPSGIIRNLLTSILRIADSQNACCYVNSSTIKAIAISLMRDGLGLKPSLEFHERKKVLVGSTKKIDIDYVRKNPAPNPSELKQSMIKDADISVVTTVDRKTSLPIGVYYEAAGQTGEEVLAEVEEIGGHLQTSYLS</sequence>
<dbReference type="Proteomes" id="UP001159427">
    <property type="component" value="Unassembled WGS sequence"/>
</dbReference>
<evidence type="ECO:0008006" key="4">
    <source>
        <dbReference type="Google" id="ProtNLM"/>
    </source>
</evidence>
<comment type="caution">
    <text evidence="2">The sequence shown here is derived from an EMBL/GenBank/DDBJ whole genome shotgun (WGS) entry which is preliminary data.</text>
</comment>
<evidence type="ECO:0000313" key="2">
    <source>
        <dbReference type="EMBL" id="CAH3188641.1"/>
    </source>
</evidence>
<feature type="region of interest" description="Disordered" evidence="1">
    <location>
        <begin position="72"/>
        <end position="97"/>
    </location>
</feature>
<dbReference type="EMBL" id="CALNXI010002530">
    <property type="protein sequence ID" value="CAH3188641.1"/>
    <property type="molecule type" value="Genomic_DNA"/>
</dbReference>
<gene>
    <name evidence="2" type="ORF">PEVE_00018718</name>
</gene>